<dbReference type="Gene3D" id="3.40.50.1980">
    <property type="entry name" value="Nitrogenase molybdenum iron protein domain"/>
    <property type="match status" value="1"/>
</dbReference>
<keyword evidence="4" id="KW-0547">Nucleotide-binding</keyword>
<evidence type="ECO:0000313" key="13">
    <source>
        <dbReference type="Proteomes" id="UP000515512"/>
    </source>
</evidence>
<dbReference type="GO" id="GO:0045717">
    <property type="term" value="P:negative regulation of fatty acid biosynthetic process"/>
    <property type="evidence" value="ECO:0007669"/>
    <property type="project" value="UniProtKB-ARBA"/>
</dbReference>
<dbReference type="CDD" id="cd14014">
    <property type="entry name" value="STKc_PknB_like"/>
    <property type="match status" value="1"/>
</dbReference>
<comment type="catalytic activity">
    <reaction evidence="8">
        <text>L-seryl-[protein] + ATP = O-phospho-L-seryl-[protein] + ADP + H(+)</text>
        <dbReference type="Rhea" id="RHEA:17989"/>
        <dbReference type="Rhea" id="RHEA-COMP:9863"/>
        <dbReference type="Rhea" id="RHEA-COMP:11604"/>
        <dbReference type="ChEBI" id="CHEBI:15378"/>
        <dbReference type="ChEBI" id="CHEBI:29999"/>
        <dbReference type="ChEBI" id="CHEBI:30616"/>
        <dbReference type="ChEBI" id="CHEBI:83421"/>
        <dbReference type="ChEBI" id="CHEBI:456216"/>
        <dbReference type="EC" id="2.7.11.1"/>
    </reaction>
</comment>
<evidence type="ECO:0000256" key="2">
    <source>
        <dbReference type="ARBA" id="ARBA00022527"/>
    </source>
</evidence>
<reference evidence="12 13" key="1">
    <citation type="submission" date="2020-07" db="EMBL/GenBank/DDBJ databases">
        <authorList>
            <person name="Zhuang K."/>
            <person name="Ran Y."/>
        </authorList>
    </citation>
    <scope>NUCLEOTIDE SEQUENCE [LARGE SCALE GENOMIC DNA]</scope>
    <source>
        <strain evidence="12 13">WCH-YHL-001</strain>
    </source>
</reference>
<dbReference type="KEGG" id="nhu:H0264_06075"/>
<dbReference type="GO" id="GO:0005524">
    <property type="term" value="F:ATP binding"/>
    <property type="evidence" value="ECO:0007669"/>
    <property type="project" value="UniProtKB-KW"/>
</dbReference>
<dbReference type="FunFam" id="1.10.510.10:FF:000021">
    <property type="entry name" value="Serine/threonine protein kinase"/>
    <property type="match status" value="1"/>
</dbReference>
<evidence type="ECO:0000256" key="9">
    <source>
        <dbReference type="SAM" id="MobiDB-lite"/>
    </source>
</evidence>
<dbReference type="InterPro" id="IPR008271">
    <property type="entry name" value="Ser/Thr_kinase_AS"/>
</dbReference>
<evidence type="ECO:0000256" key="3">
    <source>
        <dbReference type="ARBA" id="ARBA00022679"/>
    </source>
</evidence>
<dbReference type="FunFam" id="3.30.200.20:FF:000035">
    <property type="entry name" value="Serine/threonine protein kinase Stk1"/>
    <property type="match status" value="1"/>
</dbReference>
<name>A0A7D6VAL4_9NOCA</name>
<comment type="catalytic activity">
    <reaction evidence="7">
        <text>L-threonyl-[protein] + ATP = O-phospho-L-threonyl-[protein] + ADP + H(+)</text>
        <dbReference type="Rhea" id="RHEA:46608"/>
        <dbReference type="Rhea" id="RHEA-COMP:11060"/>
        <dbReference type="Rhea" id="RHEA-COMP:11605"/>
        <dbReference type="ChEBI" id="CHEBI:15378"/>
        <dbReference type="ChEBI" id="CHEBI:30013"/>
        <dbReference type="ChEBI" id="CHEBI:30616"/>
        <dbReference type="ChEBI" id="CHEBI:61977"/>
        <dbReference type="ChEBI" id="CHEBI:456216"/>
        <dbReference type="EC" id="2.7.11.1"/>
    </reaction>
</comment>
<sequence>MAIGPGSVVGGYRIERVLGAGGMGTVFLAKHPILPRRDAIKVLSAQYSADQEFRGRFEREANLAAALDHPNVVAVYNRGEENGQLWIAMQYVDGIDAAAAMTLDQQAMTPERALRIVTEVGRGLDHAHRRGLLHRDIKPANFLLAQADGEEERVLLTDFGVAKSTDDTLELTQAGSFVATIAYASPEQLSGERVDHRADIYSLACSFFKLVTGRNPYPSTQPTRVMIGHLHEPPPRISEVNFALPPAVDQVLAVAMAKNPAERFDTCHEFTTALRQALVHGVSTLAAPTAPDSVRHFSAPASVANPIVPQATNSYTTRTEAPAPPSRGSRGSGRTGMLIGAAGLVVAVAVAGTVWALSGKGDDTATPPAAGAPSTSAAAQPTTLTDARRLYPAFEGKNIVAVDVTGDSAAMNFGAYLKPGPQSRFLEGLGFAYHQAFARSGEEPSPRTENGSSYYSELLAPVKTGYILAVRSDASAGGGGMRDLPFSMTKTTATVLVLDDPLAVEALRNWTDDSERVLLDKLLPILAKGVK</sequence>
<dbReference type="Proteomes" id="UP000515512">
    <property type="component" value="Chromosome"/>
</dbReference>
<dbReference type="Gene3D" id="3.30.200.20">
    <property type="entry name" value="Phosphorylase Kinase, domain 1"/>
    <property type="match status" value="1"/>
</dbReference>
<proteinExistence type="predicted"/>
<dbReference type="PROSITE" id="PS50011">
    <property type="entry name" value="PROTEIN_KINASE_DOM"/>
    <property type="match status" value="1"/>
</dbReference>
<keyword evidence="10" id="KW-0472">Membrane</keyword>
<dbReference type="SUPFAM" id="SSF56112">
    <property type="entry name" value="Protein kinase-like (PK-like)"/>
    <property type="match status" value="1"/>
</dbReference>
<dbReference type="EMBL" id="CP059399">
    <property type="protein sequence ID" value="QLY31872.1"/>
    <property type="molecule type" value="Genomic_DNA"/>
</dbReference>
<feature type="transmembrane region" description="Helical" evidence="10">
    <location>
        <begin position="337"/>
        <end position="357"/>
    </location>
</feature>
<feature type="region of interest" description="Disordered" evidence="9">
    <location>
        <begin position="308"/>
        <end position="334"/>
    </location>
</feature>
<evidence type="ECO:0000259" key="11">
    <source>
        <dbReference type="PROSITE" id="PS50011"/>
    </source>
</evidence>
<accession>A0A7D6VAL4</accession>
<evidence type="ECO:0000313" key="12">
    <source>
        <dbReference type="EMBL" id="QLY31872.1"/>
    </source>
</evidence>
<dbReference type="PANTHER" id="PTHR43289">
    <property type="entry name" value="MITOGEN-ACTIVATED PROTEIN KINASE KINASE KINASE 20-RELATED"/>
    <property type="match status" value="1"/>
</dbReference>
<feature type="compositionally biased region" description="Polar residues" evidence="9">
    <location>
        <begin position="310"/>
        <end position="319"/>
    </location>
</feature>
<dbReference type="Pfam" id="PF00069">
    <property type="entry name" value="Pkinase"/>
    <property type="match status" value="1"/>
</dbReference>
<dbReference type="GO" id="GO:0004674">
    <property type="term" value="F:protein serine/threonine kinase activity"/>
    <property type="evidence" value="ECO:0007669"/>
    <property type="project" value="UniProtKB-KW"/>
</dbReference>
<feature type="domain" description="Protein kinase" evidence="11">
    <location>
        <begin position="12"/>
        <end position="279"/>
    </location>
</feature>
<keyword evidence="13" id="KW-1185">Reference proteome</keyword>
<dbReference type="RefSeq" id="WP_181583050.1">
    <property type="nucleotide sequence ID" value="NZ_CP059399.1"/>
</dbReference>
<evidence type="ECO:0000256" key="5">
    <source>
        <dbReference type="ARBA" id="ARBA00022777"/>
    </source>
</evidence>
<keyword evidence="10" id="KW-1133">Transmembrane helix</keyword>
<gene>
    <name evidence="12" type="ORF">H0264_06075</name>
</gene>
<evidence type="ECO:0000256" key="6">
    <source>
        <dbReference type="ARBA" id="ARBA00022840"/>
    </source>
</evidence>
<dbReference type="Gene3D" id="1.10.510.10">
    <property type="entry name" value="Transferase(Phosphotransferase) domain 1"/>
    <property type="match status" value="1"/>
</dbReference>
<dbReference type="AlphaFoldDB" id="A0A7D6VAL4"/>
<dbReference type="PROSITE" id="PS00108">
    <property type="entry name" value="PROTEIN_KINASE_ST"/>
    <property type="match status" value="1"/>
</dbReference>
<organism evidence="12 13">
    <name type="scientific">Nocardia huaxiensis</name>
    <dbReference type="NCBI Taxonomy" id="2755382"/>
    <lineage>
        <taxon>Bacteria</taxon>
        <taxon>Bacillati</taxon>
        <taxon>Actinomycetota</taxon>
        <taxon>Actinomycetes</taxon>
        <taxon>Mycobacteriales</taxon>
        <taxon>Nocardiaceae</taxon>
        <taxon>Nocardia</taxon>
    </lineage>
</organism>
<keyword evidence="2 12" id="KW-0723">Serine/threonine-protein kinase</keyword>
<evidence type="ECO:0000256" key="10">
    <source>
        <dbReference type="SAM" id="Phobius"/>
    </source>
</evidence>
<evidence type="ECO:0000256" key="8">
    <source>
        <dbReference type="ARBA" id="ARBA00048679"/>
    </source>
</evidence>
<evidence type="ECO:0000256" key="1">
    <source>
        <dbReference type="ARBA" id="ARBA00012513"/>
    </source>
</evidence>
<dbReference type="InterPro" id="IPR000719">
    <property type="entry name" value="Prot_kinase_dom"/>
</dbReference>
<protein>
    <recommendedName>
        <fullName evidence="1">non-specific serine/threonine protein kinase</fullName>
        <ecNumber evidence="1">2.7.11.1</ecNumber>
    </recommendedName>
</protein>
<evidence type="ECO:0000256" key="4">
    <source>
        <dbReference type="ARBA" id="ARBA00022741"/>
    </source>
</evidence>
<dbReference type="PANTHER" id="PTHR43289:SF6">
    <property type="entry name" value="SERINE_THREONINE-PROTEIN KINASE NEKL-3"/>
    <property type="match status" value="1"/>
</dbReference>
<keyword evidence="3" id="KW-0808">Transferase</keyword>
<keyword evidence="10" id="KW-0812">Transmembrane</keyword>
<keyword evidence="5 12" id="KW-0418">Kinase</keyword>
<dbReference type="SMART" id="SM00220">
    <property type="entry name" value="S_TKc"/>
    <property type="match status" value="1"/>
</dbReference>
<keyword evidence="6" id="KW-0067">ATP-binding</keyword>
<dbReference type="InterPro" id="IPR011009">
    <property type="entry name" value="Kinase-like_dom_sf"/>
</dbReference>
<evidence type="ECO:0000256" key="7">
    <source>
        <dbReference type="ARBA" id="ARBA00047899"/>
    </source>
</evidence>
<dbReference type="EC" id="2.7.11.1" evidence="1"/>